<accession>A0A9Q0YNN7</accession>
<evidence type="ECO:0000313" key="1">
    <source>
        <dbReference type="EMBL" id="KAJ8025795.1"/>
    </source>
</evidence>
<organism evidence="1 2">
    <name type="scientific">Holothuria leucospilota</name>
    <name type="common">Black long sea cucumber</name>
    <name type="synonym">Mertensiothuria leucospilota</name>
    <dbReference type="NCBI Taxonomy" id="206669"/>
    <lineage>
        <taxon>Eukaryota</taxon>
        <taxon>Metazoa</taxon>
        <taxon>Echinodermata</taxon>
        <taxon>Eleutherozoa</taxon>
        <taxon>Echinozoa</taxon>
        <taxon>Holothuroidea</taxon>
        <taxon>Aspidochirotacea</taxon>
        <taxon>Aspidochirotida</taxon>
        <taxon>Holothuriidae</taxon>
        <taxon>Holothuria</taxon>
    </lineage>
</organism>
<dbReference type="EMBL" id="JAIZAY010000017">
    <property type="protein sequence ID" value="KAJ8025795.1"/>
    <property type="molecule type" value="Genomic_DNA"/>
</dbReference>
<keyword evidence="2" id="KW-1185">Reference proteome</keyword>
<evidence type="ECO:0000313" key="2">
    <source>
        <dbReference type="Proteomes" id="UP001152320"/>
    </source>
</evidence>
<protein>
    <submittedName>
        <fullName evidence="1">Uncharacterized protein</fullName>
    </submittedName>
</protein>
<gene>
    <name evidence="1" type="ORF">HOLleu_33446</name>
</gene>
<dbReference type="Proteomes" id="UP001152320">
    <property type="component" value="Chromosome 17"/>
</dbReference>
<sequence>MDPFTPKSRFEKRFAGNAAGPASIDLRLIQSGNRAIFVRRTIVAGHTIGFLAHRCLDFSLCCADCRA</sequence>
<name>A0A9Q0YNN7_HOLLE</name>
<reference evidence="1" key="1">
    <citation type="submission" date="2021-10" db="EMBL/GenBank/DDBJ databases">
        <title>Tropical sea cucumber genome reveals ecological adaptation and Cuvierian tubules defense mechanism.</title>
        <authorList>
            <person name="Chen T."/>
        </authorList>
    </citation>
    <scope>NUCLEOTIDE SEQUENCE</scope>
    <source>
        <strain evidence="1">Nanhai2018</strain>
        <tissue evidence="1">Muscle</tissue>
    </source>
</reference>
<comment type="caution">
    <text evidence="1">The sequence shown here is derived from an EMBL/GenBank/DDBJ whole genome shotgun (WGS) entry which is preliminary data.</text>
</comment>
<dbReference type="AlphaFoldDB" id="A0A9Q0YNN7"/>
<proteinExistence type="predicted"/>